<dbReference type="AlphaFoldDB" id="A0A8R7QCN8"/>
<organism evidence="1 2">
    <name type="scientific">Triticum urartu</name>
    <name type="common">Red wild einkorn</name>
    <name type="synonym">Crithodium urartu</name>
    <dbReference type="NCBI Taxonomy" id="4572"/>
    <lineage>
        <taxon>Eukaryota</taxon>
        <taxon>Viridiplantae</taxon>
        <taxon>Streptophyta</taxon>
        <taxon>Embryophyta</taxon>
        <taxon>Tracheophyta</taxon>
        <taxon>Spermatophyta</taxon>
        <taxon>Magnoliopsida</taxon>
        <taxon>Liliopsida</taxon>
        <taxon>Poales</taxon>
        <taxon>Poaceae</taxon>
        <taxon>BOP clade</taxon>
        <taxon>Pooideae</taxon>
        <taxon>Triticodae</taxon>
        <taxon>Triticeae</taxon>
        <taxon>Triticinae</taxon>
        <taxon>Triticum</taxon>
    </lineage>
</organism>
<protein>
    <submittedName>
        <fullName evidence="1">Uncharacterized protein</fullName>
    </submittedName>
</protein>
<evidence type="ECO:0000313" key="2">
    <source>
        <dbReference type="Proteomes" id="UP000015106"/>
    </source>
</evidence>
<reference evidence="1" key="2">
    <citation type="submission" date="2018-03" db="EMBL/GenBank/DDBJ databases">
        <title>The Triticum urartu genome reveals the dynamic nature of wheat genome evolution.</title>
        <authorList>
            <person name="Ling H."/>
            <person name="Ma B."/>
            <person name="Shi X."/>
            <person name="Liu H."/>
            <person name="Dong L."/>
            <person name="Sun H."/>
            <person name="Cao Y."/>
            <person name="Gao Q."/>
            <person name="Zheng S."/>
            <person name="Li Y."/>
            <person name="Yu Y."/>
            <person name="Du H."/>
            <person name="Qi M."/>
            <person name="Li Y."/>
            <person name="Yu H."/>
            <person name="Cui Y."/>
            <person name="Wang N."/>
            <person name="Chen C."/>
            <person name="Wu H."/>
            <person name="Zhao Y."/>
            <person name="Zhang J."/>
            <person name="Li Y."/>
            <person name="Zhou W."/>
            <person name="Zhang B."/>
            <person name="Hu W."/>
            <person name="Eijk M."/>
            <person name="Tang J."/>
            <person name="Witsenboer H."/>
            <person name="Zhao S."/>
            <person name="Li Z."/>
            <person name="Zhang A."/>
            <person name="Wang D."/>
            <person name="Liang C."/>
        </authorList>
    </citation>
    <scope>NUCLEOTIDE SEQUENCE [LARGE SCALE GENOMIC DNA]</scope>
    <source>
        <strain evidence="1">cv. G1812</strain>
    </source>
</reference>
<dbReference type="EnsemblPlants" id="TuG1812G0500000679.01.T01">
    <property type="protein sequence ID" value="TuG1812G0500000679.01.T01.cds455370"/>
    <property type="gene ID" value="TuG1812G0500000679.01"/>
</dbReference>
<keyword evidence="2" id="KW-1185">Reference proteome</keyword>
<name>A0A8R7QCN8_TRIUA</name>
<reference evidence="1" key="3">
    <citation type="submission" date="2022-06" db="UniProtKB">
        <authorList>
            <consortium name="EnsemblPlants"/>
        </authorList>
    </citation>
    <scope>IDENTIFICATION</scope>
</reference>
<dbReference type="Proteomes" id="UP000015106">
    <property type="component" value="Chromosome 5"/>
</dbReference>
<accession>A0A8R7QCN8</accession>
<evidence type="ECO:0000313" key="1">
    <source>
        <dbReference type="EnsemblPlants" id="TuG1812G0500000679.01.T01.cds455370"/>
    </source>
</evidence>
<dbReference type="Gramene" id="TuG1812G0500000679.01.T01">
    <property type="protein sequence ID" value="TuG1812G0500000679.01.T01.cds455370"/>
    <property type="gene ID" value="TuG1812G0500000679.01"/>
</dbReference>
<reference evidence="2" key="1">
    <citation type="journal article" date="2013" name="Nature">
        <title>Draft genome of the wheat A-genome progenitor Triticum urartu.</title>
        <authorList>
            <person name="Ling H.Q."/>
            <person name="Zhao S."/>
            <person name="Liu D."/>
            <person name="Wang J."/>
            <person name="Sun H."/>
            <person name="Zhang C."/>
            <person name="Fan H."/>
            <person name="Li D."/>
            <person name="Dong L."/>
            <person name="Tao Y."/>
            <person name="Gao C."/>
            <person name="Wu H."/>
            <person name="Li Y."/>
            <person name="Cui Y."/>
            <person name="Guo X."/>
            <person name="Zheng S."/>
            <person name="Wang B."/>
            <person name="Yu K."/>
            <person name="Liang Q."/>
            <person name="Yang W."/>
            <person name="Lou X."/>
            <person name="Chen J."/>
            <person name="Feng M."/>
            <person name="Jian J."/>
            <person name="Zhang X."/>
            <person name="Luo G."/>
            <person name="Jiang Y."/>
            <person name="Liu J."/>
            <person name="Wang Z."/>
            <person name="Sha Y."/>
            <person name="Zhang B."/>
            <person name="Wu H."/>
            <person name="Tang D."/>
            <person name="Shen Q."/>
            <person name="Xue P."/>
            <person name="Zou S."/>
            <person name="Wang X."/>
            <person name="Liu X."/>
            <person name="Wang F."/>
            <person name="Yang Y."/>
            <person name="An X."/>
            <person name="Dong Z."/>
            <person name="Zhang K."/>
            <person name="Zhang X."/>
            <person name="Luo M.C."/>
            <person name="Dvorak J."/>
            <person name="Tong Y."/>
            <person name="Wang J."/>
            <person name="Yang H."/>
            <person name="Li Z."/>
            <person name="Wang D."/>
            <person name="Zhang A."/>
            <person name="Wang J."/>
        </authorList>
    </citation>
    <scope>NUCLEOTIDE SEQUENCE</scope>
    <source>
        <strain evidence="2">cv. G1812</strain>
    </source>
</reference>
<sequence length="42" mass="4842">MILLPCSPELEPLSVRQHLAEMWSKFYLLTLDRTHSLTGASR</sequence>
<proteinExistence type="predicted"/>